<evidence type="ECO:0000256" key="8">
    <source>
        <dbReference type="ARBA" id="ARBA00023027"/>
    </source>
</evidence>
<evidence type="ECO:0000256" key="1">
    <source>
        <dbReference type="ARBA" id="ARBA00001946"/>
    </source>
</evidence>
<protein>
    <recommendedName>
        <fullName evidence="4">NAD(+) diphosphatase</fullName>
        <ecNumber evidence="4">3.6.1.22</ecNumber>
    </recommendedName>
</protein>
<feature type="region of interest" description="Disordered" evidence="10">
    <location>
        <begin position="1"/>
        <end position="49"/>
    </location>
</feature>
<name>J1HMP9_9ACTO</name>
<evidence type="ECO:0000313" key="13">
    <source>
        <dbReference type="Proteomes" id="UP000002941"/>
    </source>
</evidence>
<dbReference type="GO" id="GO:0005829">
    <property type="term" value="C:cytosol"/>
    <property type="evidence" value="ECO:0007669"/>
    <property type="project" value="TreeGrafter"/>
</dbReference>
<sequence length="391" mass="41175">MSTSRIQPIGSAAPLKEGWDEADEYGRRSLSRSTTDRDAARREEPELLETLAADPTTRLVLVDARGRIALDVPAMHPDLPEDGLTPPAPSDRDVWEKDDPAAPRPRLAPLTAADLGVGVAGAPQASGAPTALAGLTTIYLGRESGTGTGDAAGDSWLAVVVPDAPEGPADAEGADRAHRELFGLLERYPLSALRAVGHTLSAHDAGLATPAVALAAWHTRARFCVVCGGRTTADQAGWVRRCTACGALDFPRADPAVIMAVTDDADRIVLVHGARWEAGRYSTVAGYVEAGESCEAAVVREVAEETGLRVASAELVASQPWPFPRSLMLGYRARLAPGEHLARPDGEEVTDALVLSRTELDEALAAGTVVLPGPTSIARMLIEDWYGGPIR</sequence>
<evidence type="ECO:0000256" key="3">
    <source>
        <dbReference type="ARBA" id="ARBA00009595"/>
    </source>
</evidence>
<feature type="region of interest" description="Disordered" evidence="10">
    <location>
        <begin position="73"/>
        <end position="103"/>
    </location>
</feature>
<evidence type="ECO:0000256" key="6">
    <source>
        <dbReference type="ARBA" id="ARBA00022801"/>
    </source>
</evidence>
<evidence type="ECO:0000256" key="7">
    <source>
        <dbReference type="ARBA" id="ARBA00022842"/>
    </source>
</evidence>
<proteinExistence type="inferred from homology"/>
<dbReference type="InterPro" id="IPR015376">
    <property type="entry name" value="Znr_NADH_PPase"/>
</dbReference>
<evidence type="ECO:0000313" key="12">
    <source>
        <dbReference type="EMBL" id="EJF47250.1"/>
    </source>
</evidence>
<dbReference type="GO" id="GO:0006742">
    <property type="term" value="P:NADP+ catabolic process"/>
    <property type="evidence" value="ECO:0007669"/>
    <property type="project" value="TreeGrafter"/>
</dbReference>
<dbReference type="InterPro" id="IPR020084">
    <property type="entry name" value="NUDIX_hydrolase_CS"/>
</dbReference>
<comment type="caution">
    <text evidence="12">The sequence shown here is derived from an EMBL/GenBank/DDBJ whole genome shotgun (WGS) entry which is preliminary data.</text>
</comment>
<dbReference type="Proteomes" id="UP000002941">
    <property type="component" value="Unassembled WGS sequence"/>
</dbReference>
<evidence type="ECO:0000256" key="9">
    <source>
        <dbReference type="ARBA" id="ARBA00023679"/>
    </source>
</evidence>
<dbReference type="GO" id="GO:0035529">
    <property type="term" value="F:NADH pyrophosphatase activity"/>
    <property type="evidence" value="ECO:0007669"/>
    <property type="project" value="TreeGrafter"/>
</dbReference>
<evidence type="ECO:0000256" key="4">
    <source>
        <dbReference type="ARBA" id="ARBA00012381"/>
    </source>
</evidence>
<dbReference type="PROSITE" id="PS00893">
    <property type="entry name" value="NUDIX_BOX"/>
    <property type="match status" value="1"/>
</dbReference>
<dbReference type="PANTHER" id="PTHR42904">
    <property type="entry name" value="NUDIX HYDROLASE, NUDC SUBFAMILY"/>
    <property type="match status" value="1"/>
</dbReference>
<keyword evidence="8" id="KW-0520">NAD</keyword>
<evidence type="ECO:0000256" key="5">
    <source>
        <dbReference type="ARBA" id="ARBA00022723"/>
    </source>
</evidence>
<feature type="compositionally biased region" description="Basic and acidic residues" evidence="10">
    <location>
        <begin position="90"/>
        <end position="101"/>
    </location>
</feature>
<dbReference type="PROSITE" id="PS51462">
    <property type="entry name" value="NUDIX"/>
    <property type="match status" value="1"/>
</dbReference>
<accession>J1HMP9</accession>
<dbReference type="AlphaFoldDB" id="J1HMP9"/>
<dbReference type="PANTHER" id="PTHR42904:SF6">
    <property type="entry name" value="NAD-CAPPED RNA HYDROLASE NUDT12"/>
    <property type="match status" value="1"/>
</dbReference>
<dbReference type="InterPro" id="IPR015797">
    <property type="entry name" value="NUDIX_hydrolase-like_dom_sf"/>
</dbReference>
<dbReference type="EC" id="3.6.1.22" evidence="4"/>
<evidence type="ECO:0000259" key="11">
    <source>
        <dbReference type="PROSITE" id="PS51462"/>
    </source>
</evidence>
<keyword evidence="6" id="KW-0378">Hydrolase</keyword>
<dbReference type="InterPro" id="IPR049734">
    <property type="entry name" value="NudC-like_C"/>
</dbReference>
<evidence type="ECO:0000256" key="2">
    <source>
        <dbReference type="ARBA" id="ARBA00001947"/>
    </source>
</evidence>
<keyword evidence="7" id="KW-0460">Magnesium</keyword>
<dbReference type="InterPro" id="IPR050241">
    <property type="entry name" value="NAD-cap_RNA_hydrolase_NudC"/>
</dbReference>
<gene>
    <name evidence="12" type="ORF">HMPREF1318_0840</name>
</gene>
<organism evidence="12 13">
    <name type="scientific">Actinomyces massiliensis F0489</name>
    <dbReference type="NCBI Taxonomy" id="1125718"/>
    <lineage>
        <taxon>Bacteria</taxon>
        <taxon>Bacillati</taxon>
        <taxon>Actinomycetota</taxon>
        <taxon>Actinomycetes</taxon>
        <taxon>Actinomycetales</taxon>
        <taxon>Actinomycetaceae</taxon>
        <taxon>Actinomyces</taxon>
    </lineage>
</organism>
<comment type="similarity">
    <text evidence="3">Belongs to the Nudix hydrolase family. NudC subfamily.</text>
</comment>
<dbReference type="EMBL" id="AKFT01000023">
    <property type="protein sequence ID" value="EJF47250.1"/>
    <property type="molecule type" value="Genomic_DNA"/>
</dbReference>
<dbReference type="Pfam" id="PF09297">
    <property type="entry name" value="Zn_ribbon_NUD"/>
    <property type="match status" value="1"/>
</dbReference>
<comment type="cofactor">
    <cofactor evidence="1">
        <name>Mg(2+)</name>
        <dbReference type="ChEBI" id="CHEBI:18420"/>
    </cofactor>
</comment>
<dbReference type="SUPFAM" id="SSF55811">
    <property type="entry name" value="Nudix"/>
    <property type="match status" value="1"/>
</dbReference>
<dbReference type="eggNOG" id="COG2816">
    <property type="taxonomic scope" value="Bacteria"/>
</dbReference>
<feature type="compositionally biased region" description="Basic and acidic residues" evidence="10">
    <location>
        <begin position="34"/>
        <end position="45"/>
    </location>
</feature>
<feature type="domain" description="Nudix hydrolase" evidence="11">
    <location>
        <begin position="251"/>
        <end position="378"/>
    </location>
</feature>
<dbReference type="CDD" id="cd03429">
    <property type="entry name" value="NUDIX_NADH_pyrophosphatase_Nudt13"/>
    <property type="match status" value="1"/>
</dbReference>
<dbReference type="Gene3D" id="3.90.79.20">
    <property type="match status" value="1"/>
</dbReference>
<dbReference type="PATRIC" id="fig|1125718.3.peg.396"/>
<evidence type="ECO:0000256" key="10">
    <source>
        <dbReference type="SAM" id="MobiDB-lite"/>
    </source>
</evidence>
<dbReference type="Gene3D" id="3.90.79.10">
    <property type="entry name" value="Nucleoside Triphosphate Pyrophosphohydrolase"/>
    <property type="match status" value="1"/>
</dbReference>
<dbReference type="GO" id="GO:0019677">
    <property type="term" value="P:NAD+ catabolic process"/>
    <property type="evidence" value="ECO:0007669"/>
    <property type="project" value="TreeGrafter"/>
</dbReference>
<reference evidence="12 13" key="1">
    <citation type="submission" date="2012-05" db="EMBL/GenBank/DDBJ databases">
        <authorList>
            <person name="Harkins D.M."/>
            <person name="Madupu R."/>
            <person name="Durkin A.S."/>
            <person name="Torralba M."/>
            <person name="Methe B."/>
            <person name="Sutton G.G."/>
            <person name="Nelson K.E."/>
        </authorList>
    </citation>
    <scope>NUCLEOTIDE SEQUENCE [LARGE SCALE GENOMIC DNA]</scope>
    <source>
        <strain evidence="12 13">F0489</strain>
    </source>
</reference>
<dbReference type="GO" id="GO:0046872">
    <property type="term" value="F:metal ion binding"/>
    <property type="evidence" value="ECO:0007669"/>
    <property type="project" value="UniProtKB-KW"/>
</dbReference>
<comment type="catalytic activity">
    <reaction evidence="9">
        <text>a 5'-end NAD(+)-phospho-ribonucleoside in mRNA + H2O = a 5'-end phospho-adenosine-phospho-ribonucleoside in mRNA + beta-nicotinamide D-ribonucleotide + 2 H(+)</text>
        <dbReference type="Rhea" id="RHEA:60876"/>
        <dbReference type="Rhea" id="RHEA-COMP:15698"/>
        <dbReference type="Rhea" id="RHEA-COMP:15719"/>
        <dbReference type="ChEBI" id="CHEBI:14649"/>
        <dbReference type="ChEBI" id="CHEBI:15377"/>
        <dbReference type="ChEBI" id="CHEBI:15378"/>
        <dbReference type="ChEBI" id="CHEBI:144029"/>
        <dbReference type="ChEBI" id="CHEBI:144051"/>
    </reaction>
    <physiologicalReaction direction="left-to-right" evidence="9">
        <dbReference type="Rhea" id="RHEA:60877"/>
    </physiologicalReaction>
</comment>
<dbReference type="Pfam" id="PF00293">
    <property type="entry name" value="NUDIX"/>
    <property type="match status" value="1"/>
</dbReference>
<keyword evidence="13" id="KW-1185">Reference proteome</keyword>
<dbReference type="NCBIfam" id="NF001299">
    <property type="entry name" value="PRK00241.1"/>
    <property type="match status" value="1"/>
</dbReference>
<keyword evidence="5" id="KW-0479">Metal-binding</keyword>
<dbReference type="InterPro" id="IPR000086">
    <property type="entry name" value="NUDIX_hydrolase_dom"/>
</dbReference>
<dbReference type="RefSeq" id="WP_008729804.1">
    <property type="nucleotide sequence ID" value="NZ_AKFT01000023.1"/>
</dbReference>
<comment type="cofactor">
    <cofactor evidence="2">
        <name>Zn(2+)</name>
        <dbReference type="ChEBI" id="CHEBI:29105"/>
    </cofactor>
</comment>